<evidence type="ECO:0000313" key="1">
    <source>
        <dbReference type="EMBL" id="KKN17858.1"/>
    </source>
</evidence>
<dbReference type="AlphaFoldDB" id="A0A0F9RKW7"/>
<protein>
    <submittedName>
        <fullName evidence="1">Uncharacterized protein</fullName>
    </submittedName>
</protein>
<name>A0A0F9RKW7_9ZZZZ</name>
<sequence>MNIPSESEDLFYISTSGSGDFTNNRRTIYRDSNNCYNCNR</sequence>
<gene>
    <name evidence="1" type="ORF">LCGC14_0961530</name>
</gene>
<comment type="caution">
    <text evidence="1">The sequence shown here is derived from an EMBL/GenBank/DDBJ whole genome shotgun (WGS) entry which is preliminary data.</text>
</comment>
<organism evidence="1">
    <name type="scientific">marine sediment metagenome</name>
    <dbReference type="NCBI Taxonomy" id="412755"/>
    <lineage>
        <taxon>unclassified sequences</taxon>
        <taxon>metagenomes</taxon>
        <taxon>ecological metagenomes</taxon>
    </lineage>
</organism>
<proteinExistence type="predicted"/>
<accession>A0A0F9RKW7</accession>
<reference evidence="1" key="1">
    <citation type="journal article" date="2015" name="Nature">
        <title>Complex archaea that bridge the gap between prokaryotes and eukaryotes.</title>
        <authorList>
            <person name="Spang A."/>
            <person name="Saw J.H."/>
            <person name="Jorgensen S.L."/>
            <person name="Zaremba-Niedzwiedzka K."/>
            <person name="Martijn J."/>
            <person name="Lind A.E."/>
            <person name="van Eijk R."/>
            <person name="Schleper C."/>
            <person name="Guy L."/>
            <person name="Ettema T.J."/>
        </authorList>
    </citation>
    <scope>NUCLEOTIDE SEQUENCE</scope>
</reference>
<dbReference type="EMBL" id="LAZR01003482">
    <property type="protein sequence ID" value="KKN17858.1"/>
    <property type="molecule type" value="Genomic_DNA"/>
</dbReference>